<accession>A0AAD3ZY95</accession>
<evidence type="ECO:0000256" key="4">
    <source>
        <dbReference type="ARBA" id="ARBA00022692"/>
    </source>
</evidence>
<organism evidence="9 11">
    <name type="scientific">Microbacterium maritypicum</name>
    <name type="common">Microbacterium liquefaciens</name>
    <dbReference type="NCBI Taxonomy" id="33918"/>
    <lineage>
        <taxon>Bacteria</taxon>
        <taxon>Bacillati</taxon>
        <taxon>Actinomycetota</taxon>
        <taxon>Actinomycetes</taxon>
        <taxon>Micrococcales</taxon>
        <taxon>Microbacteriaceae</taxon>
        <taxon>Microbacterium</taxon>
    </lineage>
</organism>
<evidence type="ECO:0000256" key="6">
    <source>
        <dbReference type="ARBA" id="ARBA00023136"/>
    </source>
</evidence>
<feature type="domain" description="Bacterial sugar transferase" evidence="8">
    <location>
        <begin position="315"/>
        <end position="502"/>
    </location>
</feature>
<feature type="transmembrane region" description="Helical" evidence="7">
    <location>
        <begin position="59"/>
        <end position="81"/>
    </location>
</feature>
<feature type="transmembrane region" description="Helical" evidence="7">
    <location>
        <begin position="119"/>
        <end position="139"/>
    </location>
</feature>
<dbReference type="RefSeq" id="WP_017831463.1">
    <property type="nucleotide sequence ID" value="NZ_BAAAIN010000001.1"/>
</dbReference>
<dbReference type="AlphaFoldDB" id="A0AAD3ZY95"/>
<dbReference type="EMBL" id="CP118606">
    <property type="protein sequence ID" value="WEF21670.1"/>
    <property type="molecule type" value="Genomic_DNA"/>
</dbReference>
<evidence type="ECO:0000256" key="2">
    <source>
        <dbReference type="ARBA" id="ARBA00006464"/>
    </source>
</evidence>
<dbReference type="GO" id="GO:0016020">
    <property type="term" value="C:membrane"/>
    <property type="evidence" value="ECO:0007669"/>
    <property type="project" value="UniProtKB-SubCell"/>
</dbReference>
<evidence type="ECO:0000256" key="5">
    <source>
        <dbReference type="ARBA" id="ARBA00022989"/>
    </source>
</evidence>
<keyword evidence="6 7" id="KW-0472">Membrane</keyword>
<dbReference type="InterPro" id="IPR017475">
    <property type="entry name" value="EPS_sugar_tfrase"/>
</dbReference>
<keyword evidence="5 7" id="KW-1133">Transmembrane helix</keyword>
<evidence type="ECO:0000256" key="1">
    <source>
        <dbReference type="ARBA" id="ARBA00004141"/>
    </source>
</evidence>
<reference evidence="9 11" key="1">
    <citation type="submission" date="2019-09" db="EMBL/GenBank/DDBJ databases">
        <title>Whole genome sequencing of Microbacterium maritypicum.</title>
        <authorList>
            <person name="Lenchi N."/>
        </authorList>
    </citation>
    <scope>NUCLEOTIDE SEQUENCE [LARGE SCALE GENOMIC DNA]</scope>
    <source>
        <strain evidence="9 11">DSM 12512</strain>
    </source>
</reference>
<comment type="subcellular location">
    <subcellularLocation>
        <location evidence="1">Membrane</location>
        <topology evidence="1">Multi-pass membrane protein</topology>
    </subcellularLocation>
</comment>
<evidence type="ECO:0000313" key="9">
    <source>
        <dbReference type="EMBL" id="KAB1883412.1"/>
    </source>
</evidence>
<evidence type="ECO:0000256" key="7">
    <source>
        <dbReference type="SAM" id="Phobius"/>
    </source>
</evidence>
<dbReference type="NCBIfam" id="TIGR03025">
    <property type="entry name" value="EPS_sugtrans"/>
    <property type="match status" value="1"/>
</dbReference>
<name>A0AAD3ZY95_MICMQ</name>
<dbReference type="Pfam" id="PF02397">
    <property type="entry name" value="Bac_transf"/>
    <property type="match status" value="1"/>
</dbReference>
<proteinExistence type="inferred from homology"/>
<feature type="transmembrane region" description="Helical" evidence="7">
    <location>
        <begin position="320"/>
        <end position="341"/>
    </location>
</feature>
<protein>
    <submittedName>
        <fullName evidence="9">Sugar transferase</fullName>
    </submittedName>
</protein>
<keyword evidence="4 7" id="KW-0812">Transmembrane</keyword>
<evidence type="ECO:0000313" key="10">
    <source>
        <dbReference type="EMBL" id="WEF21670.1"/>
    </source>
</evidence>
<dbReference type="PANTHER" id="PTHR30576">
    <property type="entry name" value="COLANIC BIOSYNTHESIS UDP-GLUCOSE LIPID CARRIER TRANSFERASE"/>
    <property type="match status" value="1"/>
</dbReference>
<evidence type="ECO:0000259" key="8">
    <source>
        <dbReference type="Pfam" id="PF02397"/>
    </source>
</evidence>
<dbReference type="EMBL" id="WAAQ01000002">
    <property type="protein sequence ID" value="KAB1883412.1"/>
    <property type="molecule type" value="Genomic_DNA"/>
</dbReference>
<dbReference type="Proteomes" id="UP000436027">
    <property type="component" value="Unassembled WGS sequence"/>
</dbReference>
<dbReference type="Proteomes" id="UP001214756">
    <property type="component" value="Chromosome"/>
</dbReference>
<dbReference type="InterPro" id="IPR003362">
    <property type="entry name" value="Bact_transf"/>
</dbReference>
<feature type="transmembrane region" description="Helical" evidence="7">
    <location>
        <begin position="145"/>
        <end position="164"/>
    </location>
</feature>
<evidence type="ECO:0000313" key="11">
    <source>
        <dbReference type="Proteomes" id="UP000436027"/>
    </source>
</evidence>
<dbReference type="PANTHER" id="PTHR30576:SF10">
    <property type="entry name" value="SLL5057 PROTEIN"/>
    <property type="match status" value="1"/>
</dbReference>
<reference evidence="10" key="2">
    <citation type="submission" date="2023-02" db="EMBL/GenBank/DDBJ databases">
        <title>Genome sequence of Microbacterium liquefaciens B1075.</title>
        <authorList>
            <person name="Cao J."/>
            <person name="Li X."/>
        </authorList>
    </citation>
    <scope>NUCLEOTIDE SEQUENCE</scope>
    <source>
        <strain evidence="10">B1075</strain>
    </source>
</reference>
<comment type="similarity">
    <text evidence="2">Belongs to the bacterial sugar transferase family.</text>
</comment>
<dbReference type="GeneID" id="87014432"/>
<dbReference type="GO" id="GO:0016780">
    <property type="term" value="F:phosphotransferase activity, for other substituted phosphate groups"/>
    <property type="evidence" value="ECO:0007669"/>
    <property type="project" value="TreeGrafter"/>
</dbReference>
<gene>
    <name evidence="9" type="ORF">F6W70_12375</name>
    <name evidence="10" type="ORF">PWF71_03050</name>
</gene>
<evidence type="ECO:0000256" key="3">
    <source>
        <dbReference type="ARBA" id="ARBA00022679"/>
    </source>
</evidence>
<sequence length="508" mass="56096">MTSVEDALSIARTGFVPVAAPRATKSVTRTVVTPRPSATLERRRQWERRYRMRLRTTDAAVILFAMGLTAAVELATGVSVPEVLRDGIPLAALWYLMLSALHTRDAALFRASATEYRGVAHATGLAFGIIAIVAVLLAWKSMQLTLLLGLPVGVLTLLVTRWLWRHWLQKQRAQGRFASRTLVVGNRDDVEYVVRTLHPIGASGYQVVGATLLDGNARDIVIDDTRFPVLGNVNSVSSVAAEVGADTIIVASRPEGEPEFVKQLSWQLEGTAAELVLSSRLTDVAGPRISFAPVEGLPLIQVQIPTYEGGQHLLKRALDVAVATLALIPIGLLAPVLALLIKMDSPGPVFFFQERVGRDGRRFKMVKFRSMKTDAEKQLAMLKEQNEGAGLLFKMKDDPRVTRVGKVLRKLSLDELPQFWNVLIGDMSVVGPRPPLPSEVTAYDGTVFRRLYIKPGITGLWQVSGRSDLSWDESVRLDLRYVENWSVMNDLQIMWRTAKVMVQPSGAY</sequence>
<keyword evidence="3 9" id="KW-0808">Transferase</keyword>
<feature type="transmembrane region" description="Helical" evidence="7">
    <location>
        <begin position="87"/>
        <end position="107"/>
    </location>
</feature>